<keyword evidence="1" id="KW-0812">Transmembrane</keyword>
<protein>
    <submittedName>
        <fullName evidence="2">Uncharacterized protein</fullName>
    </submittedName>
</protein>
<keyword evidence="1" id="KW-1133">Transmembrane helix</keyword>
<sequence length="39" mass="4144">MLKALNTPKIDVLILLAIVSIMLLGSLTIWSASGYSEAP</sequence>
<keyword evidence="1" id="KW-0472">Membrane</keyword>
<comment type="caution">
    <text evidence="2">The sequence shown here is derived from an EMBL/GenBank/DDBJ whole genome shotgun (WGS) entry which is preliminary data.</text>
</comment>
<evidence type="ECO:0000256" key="1">
    <source>
        <dbReference type="SAM" id="Phobius"/>
    </source>
</evidence>
<feature type="transmembrane region" description="Helical" evidence="1">
    <location>
        <begin position="12"/>
        <end position="33"/>
    </location>
</feature>
<accession>A0ABQ0JGU9</accession>
<evidence type="ECO:0000313" key="2">
    <source>
        <dbReference type="EMBL" id="GAL27966.1"/>
    </source>
</evidence>
<name>A0ABQ0JGU9_9VIBR</name>
<keyword evidence="3" id="KW-1185">Reference proteome</keyword>
<reference evidence="3" key="1">
    <citation type="submission" date="2014-09" db="EMBL/GenBank/DDBJ databases">
        <title>Vibrio variabilis JCM 19239. (C206) whole genome shotgun sequence.</title>
        <authorList>
            <person name="Sawabe T."/>
            <person name="Meirelles P."/>
            <person name="Nakanishi M."/>
            <person name="Sayaka M."/>
            <person name="Hattori M."/>
            <person name="Ohkuma M."/>
        </authorList>
    </citation>
    <scope>NUCLEOTIDE SEQUENCE [LARGE SCALE GENOMIC DNA]</scope>
    <source>
        <strain evidence="3">JCM 19239</strain>
    </source>
</reference>
<proteinExistence type="predicted"/>
<dbReference type="EMBL" id="BBMS01000036">
    <property type="protein sequence ID" value="GAL27966.1"/>
    <property type="molecule type" value="Genomic_DNA"/>
</dbReference>
<gene>
    <name evidence="2" type="ORF">JCM19239_3423</name>
</gene>
<dbReference type="Proteomes" id="UP000029223">
    <property type="component" value="Unassembled WGS sequence"/>
</dbReference>
<evidence type="ECO:0000313" key="3">
    <source>
        <dbReference type="Proteomes" id="UP000029223"/>
    </source>
</evidence>
<organism evidence="2 3">
    <name type="scientific">Vibrio variabilis</name>
    <dbReference type="NCBI Taxonomy" id="990271"/>
    <lineage>
        <taxon>Bacteria</taxon>
        <taxon>Pseudomonadati</taxon>
        <taxon>Pseudomonadota</taxon>
        <taxon>Gammaproteobacteria</taxon>
        <taxon>Vibrionales</taxon>
        <taxon>Vibrionaceae</taxon>
        <taxon>Vibrio</taxon>
    </lineage>
</organism>